<sequence length="115" mass="11497">LSNDQYKIVVLDATSGKVRRPNAATDIPLGVLQNAPDAANLAAVVRPIGCGGITKIQLGATLAIGVIAGMEYVDAADAGKAIAAVATMYPVGVLLAGGAEDELATMLLAPLTVKA</sequence>
<protein>
    <submittedName>
        <fullName evidence="1">Uncharacterized protein</fullName>
    </submittedName>
</protein>
<gene>
    <name evidence="1" type="ORF">HWQ67_17955</name>
</gene>
<feature type="non-terminal residue" evidence="1">
    <location>
        <position position="1"/>
    </location>
</feature>
<evidence type="ECO:0000313" key="2">
    <source>
        <dbReference type="Proteomes" id="UP001196980"/>
    </source>
</evidence>
<dbReference type="Proteomes" id="UP001196980">
    <property type="component" value="Unassembled WGS sequence"/>
</dbReference>
<proteinExistence type="predicted"/>
<reference evidence="1 2" key="1">
    <citation type="journal article" date="2020" name="J Geophys Res Biogeosci">
        <title>Magnetotaxis as an Adaptation to Enable Bacterial Shuttling of Microbial Sulfur and Sulfur Cycling Across Aquatic Oxic#Anoxic Interfaces.</title>
        <authorList>
            <person name="Li J."/>
            <person name="Liu P."/>
            <person name="Wang J."/>
            <person name="Roberts A.P."/>
            <person name="Pan Y."/>
        </authorList>
    </citation>
    <scope>NUCLEOTIDE SEQUENCE [LARGE SCALE GENOMIC DNA]</scope>
    <source>
        <strain evidence="1 2">MYR-1_YQ</strain>
    </source>
</reference>
<comment type="caution">
    <text evidence="1">The sequence shown here is derived from an EMBL/GenBank/DDBJ whole genome shotgun (WGS) entry which is preliminary data.</text>
</comment>
<name>A0ABS6S3P3_9BACT</name>
<dbReference type="EMBL" id="JABXWD010000606">
    <property type="protein sequence ID" value="MBV6343460.1"/>
    <property type="molecule type" value="Genomic_DNA"/>
</dbReference>
<organism evidence="1 2">
    <name type="scientific">Candidatus Magnetobacterium casense</name>
    <dbReference type="NCBI Taxonomy" id="1455061"/>
    <lineage>
        <taxon>Bacteria</taxon>
        <taxon>Pseudomonadati</taxon>
        <taxon>Nitrospirota</taxon>
        <taxon>Thermodesulfovibrionia</taxon>
        <taxon>Thermodesulfovibrionales</taxon>
        <taxon>Candidatus Magnetobacteriaceae</taxon>
        <taxon>Candidatus Magnetobacterium</taxon>
    </lineage>
</organism>
<accession>A0ABS6S3P3</accession>
<evidence type="ECO:0000313" key="1">
    <source>
        <dbReference type="EMBL" id="MBV6343460.1"/>
    </source>
</evidence>
<dbReference type="RefSeq" id="WP_218254077.1">
    <property type="nucleotide sequence ID" value="NZ_JABXWD010000606.1"/>
</dbReference>
<keyword evidence="2" id="KW-1185">Reference proteome</keyword>